<sequence>MAAKPQQTAERSSAKGSIFNDPKVRGIIYQLLLVAGLVYFFWSIVQNASHNLEKQNIASGFGFLGNTAGFLPNQTLIDLSATSTYGQALLAGLLNTLLIAVIGIFLATIVGFVMGVARLSNNWVISKLATMYIEIVRNIPLLLQLFFWYFAVLRSLPHPKQSSSIFDTFFLNNRGLYMPRPVFEDGSGSILLALVIAIVASIGISIWAKRRQMATGQRFPAFLTSLGLIIILPFLAYLVSGMPVSYDYAQLKGFNFKGGMKVIPEFVGLLLALTIYTGAFIAEIVRAGILAVNHGQTEAAHALGLRNGPTLRLVIIPQAMRVIIPPLTSQYLNLTKNSSLAVAIAYPDIVSVGGTVLNQTGQAIEVIAVWMIVYLSISLLTSILMNWYNRSIALVER</sequence>
<evidence type="ECO:0000256" key="9">
    <source>
        <dbReference type="RuleBase" id="RU363032"/>
    </source>
</evidence>
<dbReference type="InterPro" id="IPR043429">
    <property type="entry name" value="ArtM/GltK/GlnP/TcyL/YhdX-like"/>
</dbReference>
<organism evidence="11 12">
    <name type="scientific">Cohaesibacter marisflavi</name>
    <dbReference type="NCBI Taxonomy" id="655353"/>
    <lineage>
        <taxon>Bacteria</taxon>
        <taxon>Pseudomonadati</taxon>
        <taxon>Pseudomonadota</taxon>
        <taxon>Alphaproteobacteria</taxon>
        <taxon>Hyphomicrobiales</taxon>
        <taxon>Cohaesibacteraceae</taxon>
    </lineage>
</organism>
<keyword evidence="12" id="KW-1185">Reference proteome</keyword>
<protein>
    <submittedName>
        <fullName evidence="11">General L-amino acid ABC transporter membrane protein</fullName>
    </submittedName>
</protein>
<keyword evidence="7 9" id="KW-1133">Transmembrane helix</keyword>
<dbReference type="Proteomes" id="UP000199236">
    <property type="component" value="Unassembled WGS sequence"/>
</dbReference>
<comment type="subcellular location">
    <subcellularLocation>
        <location evidence="1">Cell inner membrane</location>
        <topology evidence="1">Multi-pass membrane protein</topology>
    </subcellularLocation>
    <subcellularLocation>
        <location evidence="9">Cell membrane</location>
        <topology evidence="9">Multi-pass membrane protein</topology>
    </subcellularLocation>
</comment>
<dbReference type="PROSITE" id="PS50928">
    <property type="entry name" value="ABC_TM1"/>
    <property type="match status" value="1"/>
</dbReference>
<keyword evidence="3 9" id="KW-0813">Transport</keyword>
<evidence type="ECO:0000256" key="4">
    <source>
        <dbReference type="ARBA" id="ARBA00022475"/>
    </source>
</evidence>
<dbReference type="NCBIfam" id="TIGR01726">
    <property type="entry name" value="HEQRo_perm_3TM"/>
    <property type="match status" value="1"/>
</dbReference>
<dbReference type="Pfam" id="PF00528">
    <property type="entry name" value="BPD_transp_1"/>
    <property type="match status" value="1"/>
</dbReference>
<evidence type="ECO:0000256" key="7">
    <source>
        <dbReference type="ARBA" id="ARBA00022989"/>
    </source>
</evidence>
<dbReference type="GO" id="GO:0022857">
    <property type="term" value="F:transmembrane transporter activity"/>
    <property type="evidence" value="ECO:0007669"/>
    <property type="project" value="InterPro"/>
</dbReference>
<dbReference type="PANTHER" id="PTHR30614">
    <property type="entry name" value="MEMBRANE COMPONENT OF AMINO ACID ABC TRANSPORTER"/>
    <property type="match status" value="1"/>
</dbReference>
<evidence type="ECO:0000256" key="1">
    <source>
        <dbReference type="ARBA" id="ARBA00004429"/>
    </source>
</evidence>
<evidence type="ECO:0000256" key="8">
    <source>
        <dbReference type="ARBA" id="ARBA00023136"/>
    </source>
</evidence>
<reference evidence="11 12" key="1">
    <citation type="submission" date="2016-10" db="EMBL/GenBank/DDBJ databases">
        <authorList>
            <person name="de Groot N.N."/>
        </authorList>
    </citation>
    <scope>NUCLEOTIDE SEQUENCE [LARGE SCALE GENOMIC DNA]</scope>
    <source>
        <strain evidence="11 12">CGMCC 1.9157</strain>
    </source>
</reference>
<evidence type="ECO:0000313" key="11">
    <source>
        <dbReference type="EMBL" id="SFO58026.1"/>
    </source>
</evidence>
<dbReference type="STRING" id="655353.SAMN04488056_108174"/>
<feature type="transmembrane region" description="Helical" evidence="9">
    <location>
        <begin position="367"/>
        <end position="388"/>
    </location>
</feature>
<accession>A0A1I5ICT5</accession>
<feature type="transmembrane region" description="Helical" evidence="9">
    <location>
        <begin position="129"/>
        <end position="151"/>
    </location>
</feature>
<evidence type="ECO:0000313" key="12">
    <source>
        <dbReference type="Proteomes" id="UP000199236"/>
    </source>
</evidence>
<feature type="transmembrane region" description="Helical" evidence="9">
    <location>
        <begin position="266"/>
        <end position="285"/>
    </location>
</feature>
<name>A0A1I5ICT5_9HYPH</name>
<dbReference type="GO" id="GO:0006865">
    <property type="term" value="P:amino acid transport"/>
    <property type="evidence" value="ECO:0007669"/>
    <property type="project" value="UniProtKB-KW"/>
</dbReference>
<dbReference type="InterPro" id="IPR010065">
    <property type="entry name" value="AA_ABC_transptr_permease_3TM"/>
</dbReference>
<comment type="similarity">
    <text evidence="2">Belongs to the binding-protein-dependent transport system permease family. HisMQ subfamily.</text>
</comment>
<feature type="transmembrane region" description="Helical" evidence="9">
    <location>
        <begin position="97"/>
        <end position="117"/>
    </location>
</feature>
<feature type="domain" description="ABC transmembrane type-1" evidence="10">
    <location>
        <begin position="93"/>
        <end position="385"/>
    </location>
</feature>
<dbReference type="InterPro" id="IPR000515">
    <property type="entry name" value="MetI-like"/>
</dbReference>
<dbReference type="PANTHER" id="PTHR30614:SF37">
    <property type="entry name" value="AMINO-ACID ABC TRANSPORTER PERMEASE PROTEIN YHDX-RELATED"/>
    <property type="match status" value="1"/>
</dbReference>
<feature type="transmembrane region" description="Helical" evidence="9">
    <location>
        <begin position="188"/>
        <end position="208"/>
    </location>
</feature>
<keyword evidence="8 9" id="KW-0472">Membrane</keyword>
<feature type="transmembrane region" description="Helical" evidence="9">
    <location>
        <begin position="27"/>
        <end position="45"/>
    </location>
</feature>
<keyword evidence="4" id="KW-1003">Cell membrane</keyword>
<dbReference type="Gene3D" id="1.10.3720.10">
    <property type="entry name" value="MetI-like"/>
    <property type="match status" value="2"/>
</dbReference>
<dbReference type="OrthoDB" id="9808531at2"/>
<dbReference type="GO" id="GO:0043190">
    <property type="term" value="C:ATP-binding cassette (ABC) transporter complex"/>
    <property type="evidence" value="ECO:0007669"/>
    <property type="project" value="InterPro"/>
</dbReference>
<evidence type="ECO:0000259" key="10">
    <source>
        <dbReference type="PROSITE" id="PS50928"/>
    </source>
</evidence>
<evidence type="ECO:0000256" key="3">
    <source>
        <dbReference type="ARBA" id="ARBA00022448"/>
    </source>
</evidence>
<dbReference type="SUPFAM" id="SSF161098">
    <property type="entry name" value="MetI-like"/>
    <property type="match status" value="2"/>
</dbReference>
<evidence type="ECO:0000256" key="6">
    <source>
        <dbReference type="ARBA" id="ARBA00022970"/>
    </source>
</evidence>
<evidence type="ECO:0000256" key="5">
    <source>
        <dbReference type="ARBA" id="ARBA00022692"/>
    </source>
</evidence>
<feature type="transmembrane region" description="Helical" evidence="9">
    <location>
        <begin position="220"/>
        <end position="246"/>
    </location>
</feature>
<dbReference type="AlphaFoldDB" id="A0A1I5ICT5"/>
<gene>
    <name evidence="11" type="ORF">SAMN04488056_108174</name>
</gene>
<evidence type="ECO:0000256" key="2">
    <source>
        <dbReference type="ARBA" id="ARBA00010072"/>
    </source>
</evidence>
<keyword evidence="6" id="KW-0029">Amino-acid transport</keyword>
<feature type="transmembrane region" description="Helical" evidence="9">
    <location>
        <begin position="57"/>
        <end position="77"/>
    </location>
</feature>
<dbReference type="CDD" id="cd06261">
    <property type="entry name" value="TM_PBP2"/>
    <property type="match status" value="1"/>
</dbReference>
<keyword evidence="5 9" id="KW-0812">Transmembrane</keyword>
<dbReference type="EMBL" id="FOVR01000008">
    <property type="protein sequence ID" value="SFO58026.1"/>
    <property type="molecule type" value="Genomic_DNA"/>
</dbReference>
<proteinExistence type="inferred from homology"/>
<dbReference type="InterPro" id="IPR035906">
    <property type="entry name" value="MetI-like_sf"/>
</dbReference>
<dbReference type="RefSeq" id="WP_090073772.1">
    <property type="nucleotide sequence ID" value="NZ_FOVR01000008.1"/>
</dbReference>